<evidence type="ECO:0000313" key="7">
    <source>
        <dbReference type="Proteomes" id="UP000005631"/>
    </source>
</evidence>
<proteinExistence type="predicted"/>
<dbReference type="InterPro" id="IPR050301">
    <property type="entry name" value="NTE"/>
</dbReference>
<organism evidence="6 7">
    <name type="scientific">Owenweeksia hongkongensis (strain DSM 17368 / CIP 108786 / JCM 12287 / NRRL B-23963 / UST20020801)</name>
    <dbReference type="NCBI Taxonomy" id="926562"/>
    <lineage>
        <taxon>Bacteria</taxon>
        <taxon>Pseudomonadati</taxon>
        <taxon>Bacteroidota</taxon>
        <taxon>Flavobacteriia</taxon>
        <taxon>Flavobacteriales</taxon>
        <taxon>Owenweeksiaceae</taxon>
        <taxon>Owenweeksia</taxon>
    </lineage>
</organism>
<dbReference type="InterPro" id="IPR002641">
    <property type="entry name" value="PNPLA_dom"/>
</dbReference>
<dbReference type="SUPFAM" id="SSF52151">
    <property type="entry name" value="FabD/lysophospholipase-like"/>
    <property type="match status" value="1"/>
</dbReference>
<feature type="active site" description="Proton acceptor" evidence="4">
    <location>
        <position position="153"/>
    </location>
</feature>
<feature type="domain" description="PNPLA" evidence="5">
    <location>
        <begin position="6"/>
        <end position="166"/>
    </location>
</feature>
<evidence type="ECO:0000256" key="2">
    <source>
        <dbReference type="ARBA" id="ARBA00022963"/>
    </source>
</evidence>
<dbReference type="AlphaFoldDB" id="G8R3P2"/>
<dbReference type="KEGG" id="oho:Oweho_3177"/>
<dbReference type="PANTHER" id="PTHR14226">
    <property type="entry name" value="NEUROPATHY TARGET ESTERASE/SWISS CHEESE D.MELANOGASTER"/>
    <property type="match status" value="1"/>
</dbReference>
<feature type="short sequence motif" description="DGA/G" evidence="4">
    <location>
        <begin position="153"/>
        <end position="155"/>
    </location>
</feature>
<keyword evidence="7" id="KW-1185">Reference proteome</keyword>
<name>G8R3P2_OWEHD</name>
<feature type="active site" description="Nucleophile" evidence="4">
    <location>
        <position position="39"/>
    </location>
</feature>
<accession>G8R3P2</accession>
<dbReference type="PROSITE" id="PS51635">
    <property type="entry name" value="PNPLA"/>
    <property type="match status" value="1"/>
</dbReference>
<dbReference type="eggNOG" id="COG1752">
    <property type="taxonomic scope" value="Bacteria"/>
</dbReference>
<evidence type="ECO:0000313" key="6">
    <source>
        <dbReference type="EMBL" id="AEV34129.1"/>
    </source>
</evidence>
<dbReference type="EMBL" id="CP003156">
    <property type="protein sequence ID" value="AEV34129.1"/>
    <property type="molecule type" value="Genomic_DNA"/>
</dbReference>
<gene>
    <name evidence="6" type="ordered locus">Oweho_3177</name>
</gene>
<evidence type="ECO:0000256" key="4">
    <source>
        <dbReference type="PROSITE-ProRule" id="PRU01161"/>
    </source>
</evidence>
<reference evidence="6 7" key="1">
    <citation type="journal article" date="2012" name="Stand. Genomic Sci.">
        <title>Genome sequence of the orange-pigmented seawater bacterium Owenweeksia hongkongensis type strain (UST20020801(T)).</title>
        <authorList>
            <person name="Riedel T."/>
            <person name="Held B."/>
            <person name="Nolan M."/>
            <person name="Lucas S."/>
            <person name="Lapidus A."/>
            <person name="Tice H."/>
            <person name="Del Rio T.G."/>
            <person name="Cheng J.F."/>
            <person name="Han C."/>
            <person name="Tapia R."/>
            <person name="Goodwin L.A."/>
            <person name="Pitluck S."/>
            <person name="Liolios K."/>
            <person name="Mavromatis K."/>
            <person name="Pagani I."/>
            <person name="Ivanova N."/>
            <person name="Mikhailova N."/>
            <person name="Pati A."/>
            <person name="Chen A."/>
            <person name="Palaniappan K."/>
            <person name="Rohde M."/>
            <person name="Tindall B.J."/>
            <person name="Detter J.C."/>
            <person name="Goker M."/>
            <person name="Woyke T."/>
            <person name="Bristow J."/>
            <person name="Eisen J.A."/>
            <person name="Markowitz V."/>
            <person name="Hugenholtz P."/>
            <person name="Klenk H.P."/>
            <person name="Kyrpides N.C."/>
        </authorList>
    </citation>
    <scope>NUCLEOTIDE SEQUENCE</scope>
    <source>
        <strain evidence="7">DSM 17368 / JCM 12287 / NRRL B-23963</strain>
    </source>
</reference>
<evidence type="ECO:0000256" key="1">
    <source>
        <dbReference type="ARBA" id="ARBA00022801"/>
    </source>
</evidence>
<dbReference type="Pfam" id="PF01734">
    <property type="entry name" value="Patatin"/>
    <property type="match status" value="1"/>
</dbReference>
<evidence type="ECO:0000259" key="5">
    <source>
        <dbReference type="PROSITE" id="PS51635"/>
    </source>
</evidence>
<comment type="caution">
    <text evidence="4">Lacks conserved residue(s) required for the propagation of feature annotation.</text>
</comment>
<dbReference type="InterPro" id="IPR016035">
    <property type="entry name" value="Acyl_Trfase/lysoPLipase"/>
</dbReference>
<feature type="short sequence motif" description="GXSXG" evidence="4">
    <location>
        <begin position="37"/>
        <end position="41"/>
    </location>
</feature>
<dbReference type="RefSeq" id="WP_014203476.1">
    <property type="nucleotide sequence ID" value="NC_016599.1"/>
</dbReference>
<dbReference type="HOGENOM" id="CLU_047251_2_1_10"/>
<keyword evidence="1 4" id="KW-0378">Hydrolase</keyword>
<sequence>MAKVRLVLGSGGARGIAHIGVIEELINDGHEIVEVVGCSMGAVVGGIFCAGHLQPYKEWLLTLTRSSVFSLTDFTFTRQGFVKGEKVFSTILDMTGPLNIEDLPIPFTAVSTDIGTMTEVHINKGNLFSALRASIAIPGIFTPVIEGKNMLVDGGVLNPLPIDLVSKNEGDLVVAVNINSKDSSPIKSSPKPQDETQKNWIPISWPFHKKDQENHPPNYSLIDLLQTSYDHTQDRLTEMIIKHYKPDLVVNIPRSSCATFEFYRAKEMIEFGKKAYHDAHKTLAKQKLI</sequence>
<dbReference type="GO" id="GO:0016042">
    <property type="term" value="P:lipid catabolic process"/>
    <property type="evidence" value="ECO:0007669"/>
    <property type="project" value="UniProtKB-UniRule"/>
</dbReference>
<evidence type="ECO:0000256" key="3">
    <source>
        <dbReference type="ARBA" id="ARBA00023098"/>
    </source>
</evidence>
<dbReference type="Gene3D" id="3.40.1090.10">
    <property type="entry name" value="Cytosolic phospholipase A2 catalytic domain"/>
    <property type="match status" value="1"/>
</dbReference>
<dbReference type="STRING" id="926562.Oweho_3177"/>
<dbReference type="Proteomes" id="UP000005631">
    <property type="component" value="Chromosome"/>
</dbReference>
<keyword evidence="3 4" id="KW-0443">Lipid metabolism</keyword>
<keyword evidence="2 4" id="KW-0442">Lipid degradation</keyword>
<dbReference type="GO" id="GO:0016787">
    <property type="term" value="F:hydrolase activity"/>
    <property type="evidence" value="ECO:0007669"/>
    <property type="project" value="UniProtKB-UniRule"/>
</dbReference>
<dbReference type="PANTHER" id="PTHR14226:SF76">
    <property type="entry name" value="NTE FAMILY PROTEIN RSSA"/>
    <property type="match status" value="1"/>
</dbReference>
<protein>
    <submittedName>
        <fullName evidence="6">Putative esterase of the alpha-beta hydrolase superfamily</fullName>
    </submittedName>
</protein>